<reference evidence="8 9" key="1">
    <citation type="submission" date="2023-09" db="EMBL/GenBank/DDBJ databases">
        <authorList>
            <person name="Rey-Velasco X."/>
        </authorList>
    </citation>
    <scope>NUCLEOTIDE SEQUENCE [LARGE SCALE GENOMIC DNA]</scope>
    <source>
        <strain evidence="8 9">W345</strain>
    </source>
</reference>
<dbReference type="RefSeq" id="WP_311363258.1">
    <property type="nucleotide sequence ID" value="NZ_JAVRIC010000001.1"/>
</dbReference>
<protein>
    <submittedName>
        <fullName evidence="8">Translocation/assembly module TamB domain-containing protein</fullName>
    </submittedName>
</protein>
<comment type="subcellular location">
    <subcellularLocation>
        <location evidence="1">Membrane</location>
        <topology evidence="1">Single-pass membrane protein</topology>
    </subcellularLocation>
</comment>
<dbReference type="Pfam" id="PF04357">
    <property type="entry name" value="TamB"/>
    <property type="match status" value="1"/>
</dbReference>
<evidence type="ECO:0000256" key="3">
    <source>
        <dbReference type="ARBA" id="ARBA00022989"/>
    </source>
</evidence>
<dbReference type="Proteomes" id="UP001254608">
    <property type="component" value="Unassembled WGS sequence"/>
</dbReference>
<keyword evidence="9" id="KW-1185">Reference proteome</keyword>
<dbReference type="PANTHER" id="PTHR36985">
    <property type="entry name" value="TRANSLOCATION AND ASSEMBLY MODULE SUBUNIT TAMB"/>
    <property type="match status" value="1"/>
</dbReference>
<gene>
    <name evidence="8" type="ORF">RM530_00590</name>
</gene>
<evidence type="ECO:0000256" key="2">
    <source>
        <dbReference type="ARBA" id="ARBA00022692"/>
    </source>
</evidence>
<evidence type="ECO:0000256" key="4">
    <source>
        <dbReference type="ARBA" id="ARBA00023136"/>
    </source>
</evidence>
<organism evidence="8 9">
    <name type="scientific">Banduia mediterranea</name>
    <dbReference type="NCBI Taxonomy" id="3075609"/>
    <lineage>
        <taxon>Bacteria</taxon>
        <taxon>Pseudomonadati</taxon>
        <taxon>Pseudomonadota</taxon>
        <taxon>Gammaproteobacteria</taxon>
        <taxon>Nevskiales</taxon>
        <taxon>Algiphilaceae</taxon>
        <taxon>Banduia</taxon>
    </lineage>
</organism>
<keyword evidence="3 6" id="KW-1133">Transmembrane helix</keyword>
<accession>A0ABU2WDB0</accession>
<dbReference type="EMBL" id="JAVRIC010000001">
    <property type="protein sequence ID" value="MDT0495866.1"/>
    <property type="molecule type" value="Genomic_DNA"/>
</dbReference>
<evidence type="ECO:0000313" key="9">
    <source>
        <dbReference type="Proteomes" id="UP001254608"/>
    </source>
</evidence>
<keyword evidence="2 6" id="KW-0812">Transmembrane</keyword>
<keyword evidence="4 6" id="KW-0472">Membrane</keyword>
<evidence type="ECO:0000256" key="1">
    <source>
        <dbReference type="ARBA" id="ARBA00004167"/>
    </source>
</evidence>
<comment type="caution">
    <text evidence="8">The sequence shown here is derived from an EMBL/GenBank/DDBJ whole genome shotgun (WGS) entry which is preliminary data.</text>
</comment>
<feature type="region of interest" description="Disordered" evidence="5">
    <location>
        <begin position="934"/>
        <end position="958"/>
    </location>
</feature>
<feature type="domain" description="Translocation and assembly module TamB C-terminal" evidence="7">
    <location>
        <begin position="863"/>
        <end position="1196"/>
    </location>
</feature>
<evidence type="ECO:0000256" key="6">
    <source>
        <dbReference type="SAM" id="Phobius"/>
    </source>
</evidence>
<name>A0ABU2WDB0_9GAMM</name>
<dbReference type="PANTHER" id="PTHR36985:SF1">
    <property type="entry name" value="TRANSLOCATION AND ASSEMBLY MODULE SUBUNIT TAMB"/>
    <property type="match status" value="1"/>
</dbReference>
<evidence type="ECO:0000259" key="7">
    <source>
        <dbReference type="Pfam" id="PF04357"/>
    </source>
</evidence>
<evidence type="ECO:0000313" key="8">
    <source>
        <dbReference type="EMBL" id="MDT0495866.1"/>
    </source>
</evidence>
<proteinExistence type="predicted"/>
<evidence type="ECO:0000256" key="5">
    <source>
        <dbReference type="SAM" id="MobiDB-lite"/>
    </source>
</evidence>
<sequence length="1199" mass="127520">MKKTTAPNAPMSRAQRLRRWAARSWYIIAFGFSAMLALSLGLTLWLLSTEAGLRNALAVARQFTGGALTVEQVEGRLLTPMHLSGVRYRSGGLEVEVDEVDLAMDLSQILRLNVVVRTLETSGVRVKLAPPKPEEPEPEPGQPPELRLPLGVFVGKVSIDDLAIRSAEDTELFALEHGDLSGHWNRDDIRIDTLQLVHEEYGEIGLSAQATALADGVLIDALDVTGPGRLSLAGRVGLSAQADNDLNLKWDDLHWPPQGDPSITSPDGRLSVQGTWTALSFDADAGIGPQARITAQGDWSPDNIDAHLAWTDLADFKNPSQSIWRSRRGRLDVTGVPEDYRFELNGELVARELPGKIAGEGQGNLQGLHLQRFVLEALQGSLTAKGDVAWNPEVSAQLSLRARKLDPSAILAGWAGSINGDVDFSLAMPQQQPDARFTVAIDDSVLRDRPLSLQAQGRYSGDALNLQQVELHSGRTTLTASGRATAPFDLKADLDSPNLEALWPGLGGRASLQASLQGELPIPGLQLRGQFDDVAYQAYRLASASIDAEVYPQQPMTVRLDARGIDVGESIDSLGLTLDGPLADHRLQLDVLTERGTVSMAMAGGYQPQAQRWDGNLQALSVAPGKAPPWTLQAPAPLTLSAREAGIERACLGGDGGEACLSANYTPDATQASVDLSRFALEYLRPLLPEDYAFRGELSGQADVALAGSTLRSANVDLKTTELRLRVGATLLQLQPSTLIAHENEQGLDVDTRINLSEGSIILQAHAQPGEVLAQRALEGRLAINIPDMGVLERASPEIGEAKGVLNGAFDLGGTLGLPAVNGKLAVDDGSIRLETPGIVLSNLQADVRGTSTGQVQLAVSAESGKGTLEIGGDIDFAAKPLVADIHIGGDRFQAANTPVAKVWIDPDLNVRLGAKGLDIRGSVGVPQALVTPERFKGGGASSPSSDQIILEGDGSEPEPALPIRAEVTVKLGEKVRFEGYGLESRFSGSLTVIEQPGKLTSARGQISMVDGKYQAYGQDLTIETGRLIYSGGPVVDPALQLRASRQPRDNITVGVIVRGTLGQPQFSLYSDPSSMTQQEQLSWLVLGRGLSSGGSDDAALANAALSLGLKGGQWFAEKIGGGIGLDDLSVGSEPGQTADQAQLTIGKYLSPKLYVSYGVSLFQPGHTFKLRYDLGKGFSVETESGVYSGGDLLYSIEK</sequence>
<dbReference type="InterPro" id="IPR007452">
    <property type="entry name" value="TamB_C"/>
</dbReference>
<feature type="transmembrane region" description="Helical" evidence="6">
    <location>
        <begin position="25"/>
        <end position="47"/>
    </location>
</feature>